<gene>
    <name evidence="2" type="ORF">ABEB36_006694</name>
</gene>
<keyword evidence="1" id="KW-0732">Signal</keyword>
<keyword evidence="3" id="KW-1185">Reference proteome</keyword>
<dbReference type="Proteomes" id="UP001566132">
    <property type="component" value="Unassembled WGS sequence"/>
</dbReference>
<organism evidence="2 3">
    <name type="scientific">Hypothenemus hampei</name>
    <name type="common">Coffee berry borer</name>
    <dbReference type="NCBI Taxonomy" id="57062"/>
    <lineage>
        <taxon>Eukaryota</taxon>
        <taxon>Metazoa</taxon>
        <taxon>Ecdysozoa</taxon>
        <taxon>Arthropoda</taxon>
        <taxon>Hexapoda</taxon>
        <taxon>Insecta</taxon>
        <taxon>Pterygota</taxon>
        <taxon>Neoptera</taxon>
        <taxon>Endopterygota</taxon>
        <taxon>Coleoptera</taxon>
        <taxon>Polyphaga</taxon>
        <taxon>Cucujiformia</taxon>
        <taxon>Curculionidae</taxon>
        <taxon>Scolytinae</taxon>
        <taxon>Hypothenemus</taxon>
    </lineage>
</organism>
<accession>A0ABD1ERF8</accession>
<proteinExistence type="predicted"/>
<comment type="caution">
    <text evidence="2">The sequence shown here is derived from an EMBL/GenBank/DDBJ whole genome shotgun (WGS) entry which is preliminary data.</text>
</comment>
<dbReference type="EMBL" id="JBDJPC010000005">
    <property type="protein sequence ID" value="KAL1501361.1"/>
    <property type="molecule type" value="Genomic_DNA"/>
</dbReference>
<evidence type="ECO:0000313" key="2">
    <source>
        <dbReference type="EMBL" id="KAL1501362.1"/>
    </source>
</evidence>
<sequence>MISFSPLIFVVSVVAASVNRFSLDNDKSPFAVVYPHHNRHDGKNGYLINGFNPFLNRFSSDYGYLAPPFGYHSYNGFPINNGYHGYDEFPINNGYQGYDEFPFNNGYPIYNGHLLNEGCFNQKHESDDYLPVGIHFPEHFLGRHTSTHPLKIHVIHGNGIVNKNEKGDEPKNV</sequence>
<name>A0ABD1ERF8_HYPHA</name>
<reference evidence="2 3" key="1">
    <citation type="submission" date="2024-05" db="EMBL/GenBank/DDBJ databases">
        <title>Genetic variation in Jamaican populations of the coffee berry borer (Hypothenemus hampei).</title>
        <authorList>
            <person name="Errbii M."/>
            <person name="Myrie A."/>
        </authorList>
    </citation>
    <scope>NUCLEOTIDE SEQUENCE [LARGE SCALE GENOMIC DNA]</scope>
    <source>
        <strain evidence="2">JA-Hopewell-2020-01-JO</strain>
        <tissue evidence="2">Whole body</tissue>
    </source>
</reference>
<dbReference type="AlphaFoldDB" id="A0ABD1ERF8"/>
<feature type="signal peptide" evidence="1">
    <location>
        <begin position="1"/>
        <end position="15"/>
    </location>
</feature>
<evidence type="ECO:0000256" key="1">
    <source>
        <dbReference type="SAM" id="SignalP"/>
    </source>
</evidence>
<evidence type="ECO:0000313" key="3">
    <source>
        <dbReference type="Proteomes" id="UP001566132"/>
    </source>
</evidence>
<dbReference type="EMBL" id="JBDJPC010000005">
    <property type="protein sequence ID" value="KAL1501362.1"/>
    <property type="molecule type" value="Genomic_DNA"/>
</dbReference>
<protein>
    <submittedName>
        <fullName evidence="2">Uncharacterized protein</fullName>
    </submittedName>
</protein>
<feature type="chain" id="PRO_5044723333" evidence="1">
    <location>
        <begin position="16"/>
        <end position="173"/>
    </location>
</feature>